<name>A0AAD7DBZ1_MYCRO</name>
<comment type="caution">
    <text evidence="1">The sequence shown here is derived from an EMBL/GenBank/DDBJ whole genome shotgun (WGS) entry which is preliminary data.</text>
</comment>
<evidence type="ECO:0008006" key="3">
    <source>
        <dbReference type="Google" id="ProtNLM"/>
    </source>
</evidence>
<dbReference type="EMBL" id="JARKIE010000085">
    <property type="protein sequence ID" value="KAJ7687738.1"/>
    <property type="molecule type" value="Genomic_DNA"/>
</dbReference>
<reference evidence="1" key="1">
    <citation type="submission" date="2023-03" db="EMBL/GenBank/DDBJ databases">
        <title>Massive genome expansion in bonnet fungi (Mycena s.s.) driven by repeated elements and novel gene families across ecological guilds.</title>
        <authorList>
            <consortium name="Lawrence Berkeley National Laboratory"/>
            <person name="Harder C.B."/>
            <person name="Miyauchi S."/>
            <person name="Viragh M."/>
            <person name="Kuo A."/>
            <person name="Thoen E."/>
            <person name="Andreopoulos B."/>
            <person name="Lu D."/>
            <person name="Skrede I."/>
            <person name="Drula E."/>
            <person name="Henrissat B."/>
            <person name="Morin E."/>
            <person name="Kohler A."/>
            <person name="Barry K."/>
            <person name="LaButti K."/>
            <person name="Morin E."/>
            <person name="Salamov A."/>
            <person name="Lipzen A."/>
            <person name="Mereny Z."/>
            <person name="Hegedus B."/>
            <person name="Baldrian P."/>
            <person name="Stursova M."/>
            <person name="Weitz H."/>
            <person name="Taylor A."/>
            <person name="Grigoriev I.V."/>
            <person name="Nagy L.G."/>
            <person name="Martin F."/>
            <person name="Kauserud H."/>
        </authorList>
    </citation>
    <scope>NUCLEOTIDE SEQUENCE</scope>
    <source>
        <strain evidence="1">CBHHK067</strain>
    </source>
</reference>
<protein>
    <recommendedName>
        <fullName evidence="3">F-box domain-containing protein</fullName>
    </recommendedName>
</protein>
<sequence length="667" mass="75014">MKRKGNKRLKSAVDPLEDAAPAPPGNIFAGMSLDIILQFLLFVSPAELLALHDVNKWFHCMLHGKKVTVARIWVQSREYHGIPAPFEGFDERAWAQLIFGRVCQECGENEAREPDFRLMMRLCAKCRTENLCQEIDFSEDSDEAEHMGPIVEFDETFLHSKWEESRKEILADDYDSYHETHWWAPYCFDMVPIIRDARRGRPGAQKKLTKLYKEGKQRLAHSIICDQWRDRVERAERQTKLDALKDKFKALGYLDPELSGLQVDDRKMIAQFDLPISEPAWEVMRTALESSVKDKRRDRLIKDHPDIMKGRQVLAREAYVVYASTVVPKDAPYLPTLEGLDAIPEIRAICERERDVDINSADFAGLPSIVTDWVNTKRAKLSELANSRAVPEMTTDRFNLASTIFRCKIEHDPLGRPPMFGGDEAMRHVGETCDPQFDKPLSNIAAALVVSLGLNVNAVSVADMDRRNARFRCDGRGSYGVCGERNKVTIEVFTWRGCINHAIEVHKYGSKETDPSWGTTDGERYRTEGNAHFSVASEDLAAQARGASTDDSPKAESTSWVCGHCTMHACAPETLHGVTAHVSAIHGKSQLGASDILFAPGVLFINKGCYSVPRPVATQAQPAVATMFRCLRCNKTKTFRGGPVRDHLKGKHQILDAVLDVDYEVAI</sequence>
<proteinExistence type="predicted"/>
<dbReference type="AlphaFoldDB" id="A0AAD7DBZ1"/>
<keyword evidence="2" id="KW-1185">Reference proteome</keyword>
<dbReference type="Proteomes" id="UP001221757">
    <property type="component" value="Unassembled WGS sequence"/>
</dbReference>
<accession>A0AAD7DBZ1</accession>
<gene>
    <name evidence="1" type="ORF">B0H17DRAFT_1069589</name>
</gene>
<organism evidence="1 2">
    <name type="scientific">Mycena rosella</name>
    <name type="common">Pink bonnet</name>
    <name type="synonym">Agaricus rosellus</name>
    <dbReference type="NCBI Taxonomy" id="1033263"/>
    <lineage>
        <taxon>Eukaryota</taxon>
        <taxon>Fungi</taxon>
        <taxon>Dikarya</taxon>
        <taxon>Basidiomycota</taxon>
        <taxon>Agaricomycotina</taxon>
        <taxon>Agaricomycetes</taxon>
        <taxon>Agaricomycetidae</taxon>
        <taxon>Agaricales</taxon>
        <taxon>Marasmiineae</taxon>
        <taxon>Mycenaceae</taxon>
        <taxon>Mycena</taxon>
    </lineage>
</organism>
<evidence type="ECO:0000313" key="1">
    <source>
        <dbReference type="EMBL" id="KAJ7687738.1"/>
    </source>
</evidence>
<evidence type="ECO:0000313" key="2">
    <source>
        <dbReference type="Proteomes" id="UP001221757"/>
    </source>
</evidence>